<evidence type="ECO:0008006" key="3">
    <source>
        <dbReference type="Google" id="ProtNLM"/>
    </source>
</evidence>
<dbReference type="SUPFAM" id="SSF52309">
    <property type="entry name" value="N-(deoxy)ribosyltransferase-like"/>
    <property type="match status" value="1"/>
</dbReference>
<dbReference type="Proteomes" id="UP000230093">
    <property type="component" value="Unassembled WGS sequence"/>
</dbReference>
<proteinExistence type="predicted"/>
<accession>A0A2H0W8V4</accession>
<organism evidence="1 2">
    <name type="scientific">Candidatus Beckwithbacteria bacterium CG10_big_fil_rev_8_21_14_0_10_34_10</name>
    <dbReference type="NCBI Taxonomy" id="1974495"/>
    <lineage>
        <taxon>Bacteria</taxon>
        <taxon>Candidatus Beckwithiibacteriota</taxon>
    </lineage>
</organism>
<reference evidence="2" key="1">
    <citation type="submission" date="2017-09" db="EMBL/GenBank/DDBJ databases">
        <title>Depth-based differentiation of microbial function through sediment-hosted aquifers and enrichment of novel symbionts in the deep terrestrial subsurface.</title>
        <authorList>
            <person name="Probst A.J."/>
            <person name="Ladd B."/>
            <person name="Jarett J.K."/>
            <person name="Geller-Mcgrath D.E."/>
            <person name="Sieber C.M.K."/>
            <person name="Emerson J.B."/>
            <person name="Anantharaman K."/>
            <person name="Thomas B.C."/>
            <person name="Malmstrom R."/>
            <person name="Stieglmeier M."/>
            <person name="Klingl A."/>
            <person name="Woyke T."/>
            <person name="Ryan C.M."/>
            <person name="Banfield J.F."/>
        </authorList>
    </citation>
    <scope>NUCLEOTIDE SEQUENCE [LARGE SCALE GENOMIC DNA]</scope>
</reference>
<sequence>MKIYFSSSLRAKKFYQKNFEKISSLIEKLGHQHTSNFIIKANPDDFYNRKNQNFDSFYSNLLSQIKKADVCVFEVSAHSLGIGYCVNLALDLGKPVIALHFKDKEPAFFKGIKNDRFQLHEYTLGNLEEVLKDSLDYVKGLLDIRFTFFVTPKINNFLTWIAKQKKTPRAVYLRTLLEKEIVRKGYKE</sequence>
<evidence type="ECO:0000313" key="2">
    <source>
        <dbReference type="Proteomes" id="UP000230093"/>
    </source>
</evidence>
<dbReference type="AlphaFoldDB" id="A0A2H0W8V4"/>
<dbReference type="Gene3D" id="3.40.50.450">
    <property type="match status" value="1"/>
</dbReference>
<name>A0A2H0W8V4_9BACT</name>
<protein>
    <recommendedName>
        <fullName evidence="3">Nucleoside 2-deoxyribosyltransferase</fullName>
    </recommendedName>
</protein>
<dbReference type="EMBL" id="PEZT01000020">
    <property type="protein sequence ID" value="PIS09082.1"/>
    <property type="molecule type" value="Genomic_DNA"/>
</dbReference>
<gene>
    <name evidence="1" type="ORF">COT75_03395</name>
</gene>
<comment type="caution">
    <text evidence="1">The sequence shown here is derived from an EMBL/GenBank/DDBJ whole genome shotgun (WGS) entry which is preliminary data.</text>
</comment>
<evidence type="ECO:0000313" key="1">
    <source>
        <dbReference type="EMBL" id="PIS09082.1"/>
    </source>
</evidence>